<reference evidence="3" key="1">
    <citation type="journal article" date="2019" name="Int. J. Syst. Evol. Microbiol.">
        <title>The Global Catalogue of Microorganisms (GCM) 10K type strain sequencing project: providing services to taxonomists for standard genome sequencing and annotation.</title>
        <authorList>
            <consortium name="The Broad Institute Genomics Platform"/>
            <consortium name="The Broad Institute Genome Sequencing Center for Infectious Disease"/>
            <person name="Wu L."/>
            <person name="Ma J."/>
        </authorList>
    </citation>
    <scope>NUCLEOTIDE SEQUENCE [LARGE SCALE GENOMIC DNA]</scope>
    <source>
        <strain evidence="3">PCU 266</strain>
    </source>
</reference>
<dbReference type="RefSeq" id="WP_344475621.1">
    <property type="nucleotide sequence ID" value="NZ_BAAASB010000005.1"/>
</dbReference>
<feature type="region of interest" description="Disordered" evidence="1">
    <location>
        <begin position="1"/>
        <end position="47"/>
    </location>
</feature>
<keyword evidence="3" id="KW-1185">Reference proteome</keyword>
<evidence type="ECO:0000313" key="3">
    <source>
        <dbReference type="Proteomes" id="UP001596160"/>
    </source>
</evidence>
<dbReference type="EMBL" id="JBHSKP010000003">
    <property type="protein sequence ID" value="MFC5151633.1"/>
    <property type="molecule type" value="Genomic_DNA"/>
</dbReference>
<dbReference type="Proteomes" id="UP001596160">
    <property type="component" value="Unassembled WGS sequence"/>
</dbReference>
<gene>
    <name evidence="2" type="ORF">ACFPRH_07805</name>
</gene>
<sequence length="47" mass="4552">MSSVPMFPTAEADPPGAGGGVPRPNPGAGPAGVTAFPYPSVSTEEPV</sequence>
<organism evidence="2 3">
    <name type="scientific">Streptomyces amakusaensis</name>
    <dbReference type="NCBI Taxonomy" id="67271"/>
    <lineage>
        <taxon>Bacteria</taxon>
        <taxon>Bacillati</taxon>
        <taxon>Actinomycetota</taxon>
        <taxon>Actinomycetes</taxon>
        <taxon>Kitasatosporales</taxon>
        <taxon>Streptomycetaceae</taxon>
        <taxon>Streptomyces</taxon>
    </lineage>
</organism>
<evidence type="ECO:0000313" key="2">
    <source>
        <dbReference type="EMBL" id="MFC5151633.1"/>
    </source>
</evidence>
<name>A0ABW0AG47_9ACTN</name>
<protein>
    <submittedName>
        <fullName evidence="2">Uncharacterized protein</fullName>
    </submittedName>
</protein>
<proteinExistence type="predicted"/>
<accession>A0ABW0AG47</accession>
<evidence type="ECO:0000256" key="1">
    <source>
        <dbReference type="SAM" id="MobiDB-lite"/>
    </source>
</evidence>
<comment type="caution">
    <text evidence="2">The sequence shown here is derived from an EMBL/GenBank/DDBJ whole genome shotgun (WGS) entry which is preliminary data.</text>
</comment>